<name>W6QCF9_PENRF</name>
<dbReference type="SUPFAM" id="SSF53474">
    <property type="entry name" value="alpha/beta-Hydrolases"/>
    <property type="match status" value="1"/>
</dbReference>
<dbReference type="GO" id="GO:0005737">
    <property type="term" value="C:cytoplasm"/>
    <property type="evidence" value="ECO:0007669"/>
    <property type="project" value="TreeGrafter"/>
</dbReference>
<feature type="domain" description="Serine hydrolase" evidence="2">
    <location>
        <begin position="2"/>
        <end position="261"/>
    </location>
</feature>
<dbReference type="OrthoDB" id="2094269at2759"/>
<keyword evidence="1 3" id="KW-0378">Hydrolase</keyword>
<evidence type="ECO:0000313" key="3">
    <source>
        <dbReference type="EMBL" id="CDM31864.1"/>
    </source>
</evidence>
<dbReference type="InterPro" id="IPR029058">
    <property type="entry name" value="AB_hydrolase_fold"/>
</dbReference>
<dbReference type="GO" id="GO:0019748">
    <property type="term" value="P:secondary metabolic process"/>
    <property type="evidence" value="ECO:0007669"/>
    <property type="project" value="TreeGrafter"/>
</dbReference>
<keyword evidence="4" id="KW-1185">Reference proteome</keyword>
<dbReference type="GO" id="GO:0072330">
    <property type="term" value="P:monocarboxylic acid biosynthetic process"/>
    <property type="evidence" value="ECO:0007669"/>
    <property type="project" value="UniProtKB-ARBA"/>
</dbReference>
<proteinExistence type="predicted"/>
<reference evidence="3" key="1">
    <citation type="journal article" date="2014" name="Nat. Commun.">
        <title>Multiple recent horizontal transfers of a large genomic region in cheese making fungi.</title>
        <authorList>
            <person name="Cheeseman K."/>
            <person name="Ropars J."/>
            <person name="Renault P."/>
            <person name="Dupont J."/>
            <person name="Gouzy J."/>
            <person name="Branca A."/>
            <person name="Abraham A.L."/>
            <person name="Ceppi M."/>
            <person name="Conseiller E."/>
            <person name="Debuchy R."/>
            <person name="Malagnac F."/>
            <person name="Goarin A."/>
            <person name="Silar P."/>
            <person name="Lacoste S."/>
            <person name="Sallet E."/>
            <person name="Bensimon A."/>
            <person name="Giraud T."/>
            <person name="Brygoo Y."/>
        </authorList>
    </citation>
    <scope>NUCLEOTIDE SEQUENCE [LARGE SCALE GENOMIC DNA]</scope>
    <source>
        <strain evidence="3">FM164</strain>
    </source>
</reference>
<evidence type="ECO:0000256" key="1">
    <source>
        <dbReference type="ARBA" id="ARBA00022801"/>
    </source>
</evidence>
<dbReference type="InterPro" id="IPR005645">
    <property type="entry name" value="FSH-like_dom"/>
</dbReference>
<dbReference type="InterPro" id="IPR050593">
    <property type="entry name" value="LovG"/>
</dbReference>
<protein>
    <submittedName>
        <fullName evidence="3">Serine hydrolase FSH</fullName>
    </submittedName>
</protein>
<dbReference type="Gene3D" id="3.40.50.1820">
    <property type="entry name" value="alpha/beta hydrolase"/>
    <property type="match status" value="1"/>
</dbReference>
<dbReference type="Proteomes" id="UP000030686">
    <property type="component" value="Unassembled WGS sequence"/>
</dbReference>
<sequence length="280" mass="31181">MKWLCIHGTGSSATIFQDQLAAVTAHLPPSKHAFHFIDGPFTSKPAAGLDLRYPDGPYYTWWLKATVSDIRAACQDFHKYLTQHNNVPYDGMVCFSRGCLLIASYIWFHQIEKPTEPLPFKAVVFICGGPVLSVLETLGMTISDEAREWDKRTKLALRERASKEAILKWGRDRWTTPGGNGDTDLHLNPAAPVDPSDIFGLDTVQMPEQLRIKIPTLHVYGRVDPRLPASLQLAYLSESTKRLTYQHEGGHNIPRSAAATEGIARLIDECAQMVAGLDVQ</sequence>
<dbReference type="EMBL" id="HG792016">
    <property type="protein sequence ID" value="CDM31864.1"/>
    <property type="molecule type" value="Genomic_DNA"/>
</dbReference>
<dbReference type="GO" id="GO:0005634">
    <property type="term" value="C:nucleus"/>
    <property type="evidence" value="ECO:0007669"/>
    <property type="project" value="TreeGrafter"/>
</dbReference>
<dbReference type="OMA" id="LHGHGTS"/>
<organism evidence="3 4">
    <name type="scientific">Penicillium roqueforti (strain FM164)</name>
    <dbReference type="NCBI Taxonomy" id="1365484"/>
    <lineage>
        <taxon>Eukaryota</taxon>
        <taxon>Fungi</taxon>
        <taxon>Dikarya</taxon>
        <taxon>Ascomycota</taxon>
        <taxon>Pezizomycotina</taxon>
        <taxon>Eurotiomycetes</taxon>
        <taxon>Eurotiomycetidae</taxon>
        <taxon>Eurotiales</taxon>
        <taxon>Aspergillaceae</taxon>
        <taxon>Penicillium</taxon>
    </lineage>
</organism>
<dbReference type="STRING" id="1365484.W6QCF9"/>
<evidence type="ECO:0000259" key="2">
    <source>
        <dbReference type="Pfam" id="PF03959"/>
    </source>
</evidence>
<evidence type="ECO:0000313" key="4">
    <source>
        <dbReference type="Proteomes" id="UP000030686"/>
    </source>
</evidence>
<dbReference type="Pfam" id="PF03959">
    <property type="entry name" value="FSH1"/>
    <property type="match status" value="1"/>
</dbReference>
<dbReference type="AlphaFoldDB" id="W6QCF9"/>
<accession>W6QCF9</accession>
<dbReference type="PANTHER" id="PTHR48070">
    <property type="entry name" value="ESTERASE OVCA2"/>
    <property type="match status" value="1"/>
</dbReference>
<gene>
    <name evidence="3" type="ORF">PROQFM164_S02g002015</name>
</gene>
<dbReference type="PANTHER" id="PTHR48070:SF7">
    <property type="entry name" value="SERINE HYDROLASE FSH DOMAIN-CONTAINING PROTEIN-RELATED"/>
    <property type="match status" value="1"/>
</dbReference>
<dbReference type="GO" id="GO:0016787">
    <property type="term" value="F:hydrolase activity"/>
    <property type="evidence" value="ECO:0007669"/>
    <property type="project" value="UniProtKB-KW"/>
</dbReference>
<dbReference type="GO" id="GO:0017000">
    <property type="term" value="P:antibiotic biosynthetic process"/>
    <property type="evidence" value="ECO:0007669"/>
    <property type="project" value="UniProtKB-ARBA"/>
</dbReference>